<sequence length="579" mass="61841">MRRGRSFYLTLCFALFLRVAALTSPVVADAEDNLPVAGDGSIVFLPWRCGAYVALPESEQIRRGLEAAADFGGNGLHFGGNGLHFGGSGLRLRGGTVFFSAIRRRPGSLQIIIGRGRGGDGDDVNDISANGGGPGMSPLVMAASRGRGSGEGIPTSDTDSSSSRTLRAEGEEKQQQQVTQPAAAAATATAEAKLFPWLQAEQEQEEEEGGAGDGDKSSDSSSSSVDDLLSILFPAPHALPRQSPFLGDRKKLLLARTLGIRAMEVGTPSWLSRSGRQEKDEDDGSVSEREVMTTAAAAAAEAARGVFSNKAWELSAPGDRDLLPVAIAEEEDGDTTSSSRSGRDDASSPLWEGGFVGNDLHILSSKVFRFPGVYSWSARDADRGEEGGGEEEGMVFRDVLLLPRRGEEQEEGEEEVVEGAGEVGILRCVKGWWSELSRWAVGVGRSMRETVLQYRSTVEDGAFFALATAVPMTLLLLIVHVAARCTYNDEEEEEGGEGEEEEDDDDDDEEGGKQQGSRTVVVVTANAVGNDGVRTPLLDNRLYRGEEPSSDADEDMMNKLEATVVDYNPPNPADMTRGV</sequence>
<feature type="transmembrane region" description="Helical" evidence="2">
    <location>
        <begin position="462"/>
        <end position="483"/>
    </location>
</feature>
<reference evidence="4 5" key="1">
    <citation type="journal article" date="2018" name="Cell">
        <title>The Chara Genome: Secondary Complexity and Implications for Plant Terrestrialization.</title>
        <authorList>
            <person name="Nishiyama T."/>
            <person name="Sakayama H."/>
            <person name="Vries J.D."/>
            <person name="Buschmann H."/>
            <person name="Saint-Marcoux D."/>
            <person name="Ullrich K.K."/>
            <person name="Haas F.B."/>
            <person name="Vanderstraeten L."/>
            <person name="Becker D."/>
            <person name="Lang D."/>
            <person name="Vosolsobe S."/>
            <person name="Rombauts S."/>
            <person name="Wilhelmsson P.K.I."/>
            <person name="Janitza P."/>
            <person name="Kern R."/>
            <person name="Heyl A."/>
            <person name="Rumpler F."/>
            <person name="Villalobos L.I.A.C."/>
            <person name="Clay J.M."/>
            <person name="Skokan R."/>
            <person name="Toyoda A."/>
            <person name="Suzuki Y."/>
            <person name="Kagoshima H."/>
            <person name="Schijlen E."/>
            <person name="Tajeshwar N."/>
            <person name="Catarino B."/>
            <person name="Hetherington A.J."/>
            <person name="Saltykova A."/>
            <person name="Bonnot C."/>
            <person name="Breuninger H."/>
            <person name="Symeonidi A."/>
            <person name="Radhakrishnan G.V."/>
            <person name="Van Nieuwerburgh F."/>
            <person name="Deforce D."/>
            <person name="Chang C."/>
            <person name="Karol K.G."/>
            <person name="Hedrich R."/>
            <person name="Ulvskov P."/>
            <person name="Glockner G."/>
            <person name="Delwiche C.F."/>
            <person name="Petrasek J."/>
            <person name="Van de Peer Y."/>
            <person name="Friml J."/>
            <person name="Beilby M."/>
            <person name="Dolan L."/>
            <person name="Kohara Y."/>
            <person name="Sugano S."/>
            <person name="Fujiyama A."/>
            <person name="Delaux P.-M."/>
            <person name="Quint M."/>
            <person name="TheiBen G."/>
            <person name="Hagemann M."/>
            <person name="Harholt J."/>
            <person name="Dunand C."/>
            <person name="Zachgo S."/>
            <person name="Langdale J."/>
            <person name="Maumus F."/>
            <person name="Straeten D.V.D."/>
            <person name="Gould S.B."/>
            <person name="Rensing S.A."/>
        </authorList>
    </citation>
    <scope>NUCLEOTIDE SEQUENCE [LARGE SCALE GENOMIC DNA]</scope>
    <source>
        <strain evidence="4 5">S276</strain>
    </source>
</reference>
<keyword evidence="5" id="KW-1185">Reference proteome</keyword>
<evidence type="ECO:0000256" key="3">
    <source>
        <dbReference type="SAM" id="SignalP"/>
    </source>
</evidence>
<evidence type="ECO:0000313" key="4">
    <source>
        <dbReference type="EMBL" id="GBG91998.1"/>
    </source>
</evidence>
<dbReference type="AlphaFoldDB" id="A0A388MBQ5"/>
<feature type="chain" id="PRO_5017301525" evidence="3">
    <location>
        <begin position="22"/>
        <end position="579"/>
    </location>
</feature>
<feature type="region of interest" description="Disordered" evidence="1">
    <location>
        <begin position="269"/>
        <end position="290"/>
    </location>
</feature>
<protein>
    <submittedName>
        <fullName evidence="4">Uncharacterized protein</fullName>
    </submittedName>
</protein>
<feature type="compositionally biased region" description="Low complexity" evidence="1">
    <location>
        <begin position="175"/>
        <end position="186"/>
    </location>
</feature>
<feature type="region of interest" description="Disordered" evidence="1">
    <location>
        <begin position="532"/>
        <end position="555"/>
    </location>
</feature>
<organism evidence="4 5">
    <name type="scientific">Chara braunii</name>
    <name type="common">Braun's stonewort</name>
    <dbReference type="NCBI Taxonomy" id="69332"/>
    <lineage>
        <taxon>Eukaryota</taxon>
        <taxon>Viridiplantae</taxon>
        <taxon>Streptophyta</taxon>
        <taxon>Charophyceae</taxon>
        <taxon>Charales</taxon>
        <taxon>Characeae</taxon>
        <taxon>Chara</taxon>
    </lineage>
</organism>
<keyword evidence="2" id="KW-0472">Membrane</keyword>
<dbReference type="Proteomes" id="UP000265515">
    <property type="component" value="Unassembled WGS sequence"/>
</dbReference>
<feature type="region of interest" description="Disordered" evidence="1">
    <location>
        <begin position="201"/>
        <end position="224"/>
    </location>
</feature>
<comment type="caution">
    <text evidence="4">The sequence shown here is derived from an EMBL/GenBank/DDBJ whole genome shotgun (WGS) entry which is preliminary data.</text>
</comment>
<keyword evidence="3" id="KW-0732">Signal</keyword>
<dbReference type="EMBL" id="BFEA01000984">
    <property type="protein sequence ID" value="GBG91998.1"/>
    <property type="molecule type" value="Genomic_DNA"/>
</dbReference>
<keyword evidence="2" id="KW-0812">Transmembrane</keyword>
<name>A0A388MBQ5_CHABU</name>
<accession>A0A388MBQ5</accession>
<feature type="compositionally biased region" description="Acidic residues" evidence="1">
    <location>
        <begin position="489"/>
        <end position="510"/>
    </location>
</feature>
<keyword evidence="2" id="KW-1133">Transmembrane helix</keyword>
<evidence type="ECO:0000256" key="2">
    <source>
        <dbReference type="SAM" id="Phobius"/>
    </source>
</evidence>
<proteinExistence type="predicted"/>
<feature type="region of interest" description="Disordered" evidence="1">
    <location>
        <begin position="489"/>
        <end position="520"/>
    </location>
</feature>
<feature type="signal peptide" evidence="3">
    <location>
        <begin position="1"/>
        <end position="21"/>
    </location>
</feature>
<gene>
    <name evidence="4" type="ORF">CBR_g54093</name>
</gene>
<dbReference type="Gramene" id="GBG91998">
    <property type="protein sequence ID" value="GBG91998"/>
    <property type="gene ID" value="CBR_g54093"/>
</dbReference>
<evidence type="ECO:0000313" key="5">
    <source>
        <dbReference type="Proteomes" id="UP000265515"/>
    </source>
</evidence>
<evidence type="ECO:0000256" key="1">
    <source>
        <dbReference type="SAM" id="MobiDB-lite"/>
    </source>
</evidence>
<feature type="region of interest" description="Disordered" evidence="1">
    <location>
        <begin position="114"/>
        <end position="186"/>
    </location>
</feature>